<dbReference type="EMBL" id="QURH01000180">
    <property type="protein sequence ID" value="RFU41902.1"/>
    <property type="molecule type" value="Genomic_DNA"/>
</dbReference>
<dbReference type="AlphaFoldDB" id="A0A372JPF2"/>
<comment type="caution">
    <text evidence="1">The sequence shown here is derived from an EMBL/GenBank/DDBJ whole genome shotgun (WGS) entry which is preliminary data.</text>
</comment>
<dbReference type="RefSeq" id="WP_117357127.1">
    <property type="nucleotide sequence ID" value="NZ_QURH01000180.1"/>
</dbReference>
<evidence type="ECO:0000313" key="1">
    <source>
        <dbReference type="EMBL" id="RFU41902.1"/>
    </source>
</evidence>
<organism evidence="1 2">
    <name type="scientific">Actinomadura logoneensis</name>
    <dbReference type="NCBI Taxonomy" id="2293572"/>
    <lineage>
        <taxon>Bacteria</taxon>
        <taxon>Bacillati</taxon>
        <taxon>Actinomycetota</taxon>
        <taxon>Actinomycetes</taxon>
        <taxon>Streptosporangiales</taxon>
        <taxon>Thermomonosporaceae</taxon>
        <taxon>Actinomadura</taxon>
    </lineage>
</organism>
<dbReference type="OrthoDB" id="9968068at2"/>
<name>A0A372JPF2_9ACTN</name>
<sequence>MAEDEAGDEPDVLYVVVREVTADYCRPGKDRITPPLHLEEARRRAEEANAAAMPDVRYVVRPWSDWDH</sequence>
<accession>A0A372JPF2</accession>
<evidence type="ECO:0000313" key="2">
    <source>
        <dbReference type="Proteomes" id="UP000261811"/>
    </source>
</evidence>
<reference evidence="1 2" key="1">
    <citation type="submission" date="2018-08" db="EMBL/GenBank/DDBJ databases">
        <title>Actinomadura jelena sp. nov., a novel Actinomycete isolated from soil in Chad.</title>
        <authorList>
            <person name="Shi L."/>
        </authorList>
    </citation>
    <scope>NUCLEOTIDE SEQUENCE [LARGE SCALE GENOMIC DNA]</scope>
    <source>
        <strain evidence="1 2">NEAU-G17</strain>
    </source>
</reference>
<gene>
    <name evidence="1" type="ORF">DZF91_09650</name>
</gene>
<protein>
    <submittedName>
        <fullName evidence="1">Uncharacterized protein</fullName>
    </submittedName>
</protein>
<dbReference type="Proteomes" id="UP000261811">
    <property type="component" value="Unassembled WGS sequence"/>
</dbReference>
<keyword evidence="2" id="KW-1185">Reference proteome</keyword>
<proteinExistence type="predicted"/>